<feature type="region of interest" description="Disordered" evidence="1">
    <location>
        <begin position="1"/>
        <end position="59"/>
    </location>
</feature>
<organism evidence="2 3">
    <name type="scientific">Prunus yedoensis var. nudiflora</name>
    <dbReference type="NCBI Taxonomy" id="2094558"/>
    <lineage>
        <taxon>Eukaryota</taxon>
        <taxon>Viridiplantae</taxon>
        <taxon>Streptophyta</taxon>
        <taxon>Embryophyta</taxon>
        <taxon>Tracheophyta</taxon>
        <taxon>Spermatophyta</taxon>
        <taxon>Magnoliopsida</taxon>
        <taxon>eudicotyledons</taxon>
        <taxon>Gunneridae</taxon>
        <taxon>Pentapetalae</taxon>
        <taxon>rosids</taxon>
        <taxon>fabids</taxon>
        <taxon>Rosales</taxon>
        <taxon>Rosaceae</taxon>
        <taxon>Amygdaloideae</taxon>
        <taxon>Amygdaleae</taxon>
        <taxon>Prunus</taxon>
    </lineage>
</organism>
<feature type="compositionally biased region" description="Basic and acidic residues" evidence="1">
    <location>
        <begin position="43"/>
        <end position="59"/>
    </location>
</feature>
<evidence type="ECO:0000256" key="1">
    <source>
        <dbReference type="SAM" id="MobiDB-lite"/>
    </source>
</evidence>
<evidence type="ECO:0000313" key="2">
    <source>
        <dbReference type="EMBL" id="PQQ21763.1"/>
    </source>
</evidence>
<accession>A0A314ZTT5</accession>
<sequence>MESNQPSRSNLKRKMISEDSDSDSDSGKPTAEKRVRFPKGRRRGWEMKRAREATEPEKSRQVWGGWDWRRCVQGGSFIRGIGL</sequence>
<protein>
    <submittedName>
        <fullName evidence="2">Uncharacterized protein</fullName>
    </submittedName>
</protein>
<comment type="caution">
    <text evidence="2">The sequence shown here is derived from an EMBL/GenBank/DDBJ whole genome shotgun (WGS) entry which is preliminary data.</text>
</comment>
<keyword evidence="3" id="KW-1185">Reference proteome</keyword>
<evidence type="ECO:0000313" key="3">
    <source>
        <dbReference type="Proteomes" id="UP000250321"/>
    </source>
</evidence>
<proteinExistence type="predicted"/>
<name>A0A314ZTT5_PRUYE</name>
<reference evidence="2 3" key="1">
    <citation type="submission" date="2018-02" db="EMBL/GenBank/DDBJ databases">
        <title>Draft genome of wild Prunus yedoensis var. nudiflora.</title>
        <authorList>
            <person name="Baek S."/>
            <person name="Kim J.-H."/>
            <person name="Choi K."/>
            <person name="Kim G.-B."/>
            <person name="Cho A."/>
            <person name="Jang H."/>
            <person name="Shin C.-H."/>
            <person name="Yu H.-J."/>
            <person name="Mun J.-H."/>
        </authorList>
    </citation>
    <scope>NUCLEOTIDE SEQUENCE [LARGE SCALE GENOMIC DNA]</scope>
    <source>
        <strain evidence="3">cv. Jeju island</strain>
        <tissue evidence="2">Leaf</tissue>
    </source>
</reference>
<dbReference type="Proteomes" id="UP000250321">
    <property type="component" value="Unassembled WGS sequence"/>
</dbReference>
<dbReference type="AlphaFoldDB" id="A0A314ZTT5"/>
<dbReference type="EMBL" id="PJQY01000005">
    <property type="protein sequence ID" value="PQQ21763.1"/>
    <property type="molecule type" value="Genomic_DNA"/>
</dbReference>
<gene>
    <name evidence="2" type="ORF">Pyn_38162</name>
</gene>